<reference evidence="1" key="1">
    <citation type="submission" date="2023-03" db="EMBL/GenBank/DDBJ databases">
        <title>Massive genome expansion in bonnet fungi (Mycena s.s.) driven by repeated elements and novel gene families across ecological guilds.</title>
        <authorList>
            <consortium name="Lawrence Berkeley National Laboratory"/>
            <person name="Harder C.B."/>
            <person name="Miyauchi S."/>
            <person name="Viragh M."/>
            <person name="Kuo A."/>
            <person name="Thoen E."/>
            <person name="Andreopoulos B."/>
            <person name="Lu D."/>
            <person name="Skrede I."/>
            <person name="Drula E."/>
            <person name="Henrissat B."/>
            <person name="Morin E."/>
            <person name="Kohler A."/>
            <person name="Barry K."/>
            <person name="LaButti K."/>
            <person name="Morin E."/>
            <person name="Salamov A."/>
            <person name="Lipzen A."/>
            <person name="Mereny Z."/>
            <person name="Hegedus B."/>
            <person name="Baldrian P."/>
            <person name="Stursova M."/>
            <person name="Weitz H."/>
            <person name="Taylor A."/>
            <person name="Grigoriev I.V."/>
            <person name="Nagy L.G."/>
            <person name="Martin F."/>
            <person name="Kauserud H."/>
        </authorList>
    </citation>
    <scope>NUCLEOTIDE SEQUENCE</scope>
    <source>
        <strain evidence="1">CBHHK182m</strain>
    </source>
</reference>
<evidence type="ECO:0000313" key="2">
    <source>
        <dbReference type="Proteomes" id="UP001215598"/>
    </source>
</evidence>
<evidence type="ECO:0008006" key="3">
    <source>
        <dbReference type="Google" id="ProtNLM"/>
    </source>
</evidence>
<dbReference type="Proteomes" id="UP001215598">
    <property type="component" value="Unassembled WGS sequence"/>
</dbReference>
<proteinExistence type="predicted"/>
<protein>
    <recommendedName>
        <fullName evidence="3">F-box domain-containing protein</fullName>
    </recommendedName>
</protein>
<gene>
    <name evidence="1" type="ORF">B0H16DRAFT_99501</name>
</gene>
<dbReference type="EMBL" id="JARKIB010000113">
    <property type="protein sequence ID" value="KAJ7738144.1"/>
    <property type="molecule type" value="Genomic_DNA"/>
</dbReference>
<feature type="non-terminal residue" evidence="1">
    <location>
        <position position="1"/>
    </location>
</feature>
<comment type="caution">
    <text evidence="1">The sequence shown here is derived from an EMBL/GenBank/DDBJ whole genome shotgun (WGS) entry which is preliminary data.</text>
</comment>
<name>A0AAD7IA33_9AGAR</name>
<organism evidence="1 2">
    <name type="scientific">Mycena metata</name>
    <dbReference type="NCBI Taxonomy" id="1033252"/>
    <lineage>
        <taxon>Eukaryota</taxon>
        <taxon>Fungi</taxon>
        <taxon>Dikarya</taxon>
        <taxon>Basidiomycota</taxon>
        <taxon>Agaricomycotina</taxon>
        <taxon>Agaricomycetes</taxon>
        <taxon>Agaricomycetidae</taxon>
        <taxon>Agaricales</taxon>
        <taxon>Marasmiineae</taxon>
        <taxon>Mycenaceae</taxon>
        <taxon>Mycena</taxon>
    </lineage>
</organism>
<evidence type="ECO:0000313" key="1">
    <source>
        <dbReference type="EMBL" id="KAJ7738144.1"/>
    </source>
</evidence>
<dbReference type="AlphaFoldDB" id="A0AAD7IA33"/>
<sequence length="483" mass="54285">MRSRYSPSLSLHLPHKRLRKSQPLTLTYTTHERWPTFAMSVVYSIPPELICEIFLLALEYTDTGFPLAIDVCALERRALWRLGHICQQWRVLALGYSPLWTSITLYTSRKLRMDKACPPAMVRTHLHRSGDGPLDVTFVWQGGYIDDPASSQSLELLLSQSNRWQSARLHLSSTLPDPILDRFRVLKGQIPHLRILEVTSGINRHSYPLAEGDAFAFSVAPQLHTLILSDEGRRHYSLVPNPQFPWSQLTYLRGSYPNQEQGLEILTAARNVVECGMTVGMVAPQYADTPHLVLHQLRRLSLEAPASFLKYLTVPAVQELWISGGMLGSLLDCLQRSSCTVVKLVVYDCFSAAPLIPILTAMPTLATLFVAFMSSASVHVINILVDALKMTGSSDICPYLSYVALALHSSCLGAFLDMAESRCFGDSQHFLSRVYVYTFQLSKSDHRLDDLRVNKLKEAGVDAQLHIGDLGRSVRQYWDFGRP</sequence>
<accession>A0AAD7IA33</accession>
<keyword evidence="2" id="KW-1185">Reference proteome</keyword>